<reference evidence="2 3" key="1">
    <citation type="submission" date="2010-04" db="EMBL/GenBank/DDBJ databases">
        <authorList>
            <person name="Muzny D."/>
            <person name="Qin X."/>
            <person name="Deng J."/>
            <person name="Jiang H."/>
            <person name="Liu Y."/>
            <person name="Qu J."/>
            <person name="Song X.-Z."/>
            <person name="Zhang L."/>
            <person name="Thornton R."/>
            <person name="Coyle M."/>
            <person name="Francisco L."/>
            <person name="Jackson L."/>
            <person name="Javaid M."/>
            <person name="Korchina V."/>
            <person name="Kovar C."/>
            <person name="Mata R."/>
            <person name="Mathew T."/>
            <person name="Ngo R."/>
            <person name="Nguyen L."/>
            <person name="Nguyen N."/>
            <person name="Okwuonu G."/>
            <person name="Ongeri F."/>
            <person name="Pham C."/>
            <person name="Simmons D."/>
            <person name="Wilczek-Boney K."/>
            <person name="Hale W."/>
            <person name="Jakkamsetti A."/>
            <person name="Pham P."/>
            <person name="Ruth R."/>
            <person name="San Lucas F."/>
            <person name="Warren J."/>
            <person name="Zhang J."/>
            <person name="Zhao Z."/>
            <person name="Zhou C."/>
            <person name="Zhu D."/>
            <person name="Lee S."/>
            <person name="Bess C."/>
            <person name="Blankenburg K."/>
            <person name="Forbes L."/>
            <person name="Fu Q."/>
            <person name="Gubbala S."/>
            <person name="Hirani K."/>
            <person name="Jayaseelan J.C."/>
            <person name="Lara F."/>
            <person name="Munidasa M."/>
            <person name="Palculict T."/>
            <person name="Patil S."/>
            <person name="Pu L.-L."/>
            <person name="Saada N."/>
            <person name="Tang L."/>
            <person name="Weissenberger G."/>
            <person name="Zhu Y."/>
            <person name="Hemphill L."/>
            <person name="Shang Y."/>
            <person name="Youmans B."/>
            <person name="Ayvaz T."/>
            <person name="Ross M."/>
            <person name="Santibanez J."/>
            <person name="Aqrawi P."/>
            <person name="Gross S."/>
            <person name="Joshi V."/>
            <person name="Fowler G."/>
            <person name="Nazareth L."/>
            <person name="Reid J."/>
            <person name="Worley K."/>
            <person name="Petrosino J."/>
            <person name="Highlander S."/>
            <person name="Gibbs R."/>
        </authorList>
    </citation>
    <scope>NUCLEOTIDE SEQUENCE [LARGE SCALE GENOMIC DNA]</scope>
    <source>
        <strain evidence="2 3">ATCC BAA-614</strain>
    </source>
</reference>
<dbReference type="RefSeq" id="WP_007168787.1">
    <property type="nucleotide sequence ID" value="NZ_GG770554.1"/>
</dbReference>
<name>D5PF54_9MYCO</name>
<evidence type="ECO:0000313" key="2">
    <source>
        <dbReference type="EMBL" id="EFG75298.1"/>
    </source>
</evidence>
<proteinExistence type="predicted"/>
<dbReference type="HOGENOM" id="CLU_1045181_0_0_11"/>
<protein>
    <submittedName>
        <fullName evidence="2">Uncharacterized protein</fullName>
    </submittedName>
</protein>
<evidence type="ECO:0000256" key="1">
    <source>
        <dbReference type="SAM" id="MobiDB-lite"/>
    </source>
</evidence>
<keyword evidence="3" id="KW-1185">Reference proteome</keyword>
<organism evidence="2 3">
    <name type="scientific">Mycobacterium parascrofulaceum ATCC BAA-614</name>
    <dbReference type="NCBI Taxonomy" id="525368"/>
    <lineage>
        <taxon>Bacteria</taxon>
        <taxon>Bacillati</taxon>
        <taxon>Actinomycetota</taxon>
        <taxon>Actinomycetes</taxon>
        <taxon>Mycobacteriales</taxon>
        <taxon>Mycobacteriaceae</taxon>
        <taxon>Mycobacterium</taxon>
        <taxon>Mycobacterium simiae complex</taxon>
    </lineage>
</organism>
<dbReference type="AlphaFoldDB" id="D5PF54"/>
<dbReference type="EMBL" id="ADNV01000330">
    <property type="protein sequence ID" value="EFG75298.1"/>
    <property type="molecule type" value="Genomic_DNA"/>
</dbReference>
<comment type="caution">
    <text evidence="2">The sequence shown here is derived from an EMBL/GenBank/DDBJ whole genome shotgun (WGS) entry which is preliminary data.</text>
</comment>
<gene>
    <name evidence="2" type="ORF">HMPREF0591_4798</name>
</gene>
<feature type="region of interest" description="Disordered" evidence="1">
    <location>
        <begin position="79"/>
        <end position="100"/>
    </location>
</feature>
<dbReference type="Proteomes" id="UP000003653">
    <property type="component" value="Unassembled WGS sequence"/>
</dbReference>
<sequence>MTDIRTDWVDNIGETVDADYLNGLGSNLNANTHARTVCGNRSARPAAAPENSGGTYRCLDCNAEYLSNGSAWSKIRIGGHAGPPMADPPSSGLTTTPMGSAALTADRDGRLLSMPASDGNWRVEYKALSPTSGYTATAFVEVPELGSNALLAGLILLSSSGTNLLGFGPGNNGAFGAFVFGANALSGITSTRGSNTTLLGVPNWYRIRDDGTNLNFEYSLNGLEWRSVLSESRTAALTPAYIGWGGINTGGSARVARMRSLAITTP</sequence>
<accession>D5PF54</accession>
<evidence type="ECO:0000313" key="3">
    <source>
        <dbReference type="Proteomes" id="UP000003653"/>
    </source>
</evidence>